<organism evidence="1 2">
    <name type="scientific">Lasius niger</name>
    <name type="common">Black garden ant</name>
    <dbReference type="NCBI Taxonomy" id="67767"/>
    <lineage>
        <taxon>Eukaryota</taxon>
        <taxon>Metazoa</taxon>
        <taxon>Ecdysozoa</taxon>
        <taxon>Arthropoda</taxon>
        <taxon>Hexapoda</taxon>
        <taxon>Insecta</taxon>
        <taxon>Pterygota</taxon>
        <taxon>Neoptera</taxon>
        <taxon>Endopterygota</taxon>
        <taxon>Hymenoptera</taxon>
        <taxon>Apocrita</taxon>
        <taxon>Aculeata</taxon>
        <taxon>Formicoidea</taxon>
        <taxon>Formicidae</taxon>
        <taxon>Formicinae</taxon>
        <taxon>Lasius</taxon>
        <taxon>Lasius</taxon>
    </lineage>
</organism>
<dbReference type="PaxDb" id="67767-A0A0J7JZI1"/>
<sequence length="202" mass="23345">MFVTELPVTLKNQSLFLLFPAVPSDIPKCWEVDQNISGLVERLTTKEGADELRKVLDKQESSTKRLSKGSMIYPDFFELENDLPVENLLRIICVQLFEPDVASRLNISPENLCFGARHRAYFKVTPKNIIAGAVDMNFETDHESFKFKSIEETNCSECKNSFVSLIYDRVRRTILFIGIINKNIELPEVSKRETQRYFVEQK</sequence>
<accession>A0A0J7JZI1</accession>
<comment type="caution">
    <text evidence="1">The sequence shown here is derived from an EMBL/GenBank/DDBJ whole genome shotgun (WGS) entry which is preliminary data.</text>
</comment>
<dbReference type="Proteomes" id="UP000036403">
    <property type="component" value="Unassembled WGS sequence"/>
</dbReference>
<reference evidence="1 2" key="1">
    <citation type="submission" date="2015-04" db="EMBL/GenBank/DDBJ databases">
        <title>Lasius niger genome sequencing.</title>
        <authorList>
            <person name="Konorov E.A."/>
            <person name="Nikitin M.A."/>
            <person name="Kirill M.V."/>
            <person name="Chang P."/>
        </authorList>
    </citation>
    <scope>NUCLEOTIDE SEQUENCE [LARGE SCALE GENOMIC DNA]</scope>
    <source>
        <tissue evidence="1">Whole</tissue>
    </source>
</reference>
<dbReference type="OrthoDB" id="7552414at2759"/>
<name>A0A0J7JZI1_LASNI</name>
<dbReference type="EMBL" id="LBMM01020342">
    <property type="protein sequence ID" value="KMQ83306.1"/>
    <property type="molecule type" value="Genomic_DNA"/>
</dbReference>
<evidence type="ECO:0000313" key="2">
    <source>
        <dbReference type="Proteomes" id="UP000036403"/>
    </source>
</evidence>
<dbReference type="AlphaFoldDB" id="A0A0J7JZI1"/>
<protein>
    <submittedName>
        <fullName evidence="1">Serpin b3</fullName>
    </submittedName>
</protein>
<gene>
    <name evidence="1" type="ORF">RF55_20387</name>
</gene>
<keyword evidence="2" id="KW-1185">Reference proteome</keyword>
<proteinExistence type="predicted"/>
<evidence type="ECO:0000313" key="1">
    <source>
        <dbReference type="EMBL" id="KMQ83306.1"/>
    </source>
</evidence>